<feature type="region of interest" description="Disordered" evidence="1">
    <location>
        <begin position="1"/>
        <end position="36"/>
    </location>
</feature>
<organism evidence="2 3">
    <name type="scientific">Podospora aff. communis PSN243</name>
    <dbReference type="NCBI Taxonomy" id="3040156"/>
    <lineage>
        <taxon>Eukaryota</taxon>
        <taxon>Fungi</taxon>
        <taxon>Dikarya</taxon>
        <taxon>Ascomycota</taxon>
        <taxon>Pezizomycotina</taxon>
        <taxon>Sordariomycetes</taxon>
        <taxon>Sordariomycetidae</taxon>
        <taxon>Sordariales</taxon>
        <taxon>Podosporaceae</taxon>
        <taxon>Podospora</taxon>
    </lineage>
</organism>
<feature type="region of interest" description="Disordered" evidence="1">
    <location>
        <begin position="628"/>
        <end position="670"/>
    </location>
</feature>
<feature type="region of interest" description="Disordered" evidence="1">
    <location>
        <begin position="51"/>
        <end position="79"/>
    </location>
</feature>
<feature type="compositionally biased region" description="Polar residues" evidence="1">
    <location>
        <begin position="370"/>
        <end position="384"/>
    </location>
</feature>
<feature type="compositionally biased region" description="Basic and acidic residues" evidence="1">
    <location>
        <begin position="422"/>
        <end position="438"/>
    </location>
</feature>
<feature type="compositionally biased region" description="Pro residues" evidence="1">
    <location>
        <begin position="578"/>
        <end position="588"/>
    </location>
</feature>
<dbReference type="AlphaFoldDB" id="A0AAV9GLR0"/>
<evidence type="ECO:0000313" key="2">
    <source>
        <dbReference type="EMBL" id="KAK4449455.1"/>
    </source>
</evidence>
<feature type="compositionally biased region" description="Basic and acidic residues" evidence="1">
    <location>
        <begin position="65"/>
        <end position="79"/>
    </location>
</feature>
<feature type="compositionally biased region" description="Acidic residues" evidence="1">
    <location>
        <begin position="352"/>
        <end position="364"/>
    </location>
</feature>
<evidence type="ECO:0000313" key="3">
    <source>
        <dbReference type="Proteomes" id="UP001321760"/>
    </source>
</evidence>
<feature type="region of interest" description="Disordered" evidence="1">
    <location>
        <begin position="94"/>
        <end position="124"/>
    </location>
</feature>
<feature type="compositionally biased region" description="Basic and acidic residues" evidence="1">
    <location>
        <begin position="95"/>
        <end position="122"/>
    </location>
</feature>
<feature type="compositionally biased region" description="Polar residues" evidence="1">
    <location>
        <begin position="334"/>
        <end position="344"/>
    </location>
</feature>
<sequence length="706" mass="78493">MARRSNQSVTSPPARYSAIVRSPSPPRQRRVRERRGSFVDNILNLKSWRKSKSNLSYKSGSTTSSRRESDSRLSFKVDRTSTKKSSYEWSVAKTTVDEEHDDHHEHDGRVEHKHHNERENKHVPATPRRRIRRTMSVTSPKDDNTDIPADNNGPVMATDKVPETPSGHYCYTCGVLRSDEYHALHPMDPDEEPSPNACTACRRRFTLIKMGKARIVDAKVERDSKTRWCDGCGVIRASQHPETREENLCRRCKRSAEALKTSSDGSGRSSRASSHCSEASDHCSKASRYRSKVSARHSKVCLHSPKASSETLKPSIERSRASTEHSKAPKRSSKACSTPKNASDSDGYASEEFTEASDSDSEACEDTKSRLQSRSRPVTPSQNKPVKPILKKQKSTASVGQRSVRFYFSSSDSSEASGPTADSKDEETKADAPHEPAKKSVPISEQFYHSQLGAQGGFETSRRMVYAASESHSAQVNVQTQEHKSATQGTKHRTASGSSHQHREAARGSPKPPKPAQKATVQEQQKPATAPRSSESQRAPETEEDRRQAMREWYAAQRKAFEEEKKQQQQQRQQARAPPTPPSTPPNTPFGTFGNEKLGVWDTDEPEESWIKMDDRLRAESEARLFAAAAAASGSRPRAASVSSNEDETPPTPRGAHFSAISPPTSSADVWVSPKLPQAVVWEVSSVEADEIEAERTSRRRRGGWN</sequence>
<name>A0AAV9GLR0_9PEZI</name>
<reference evidence="2" key="2">
    <citation type="submission" date="2023-05" db="EMBL/GenBank/DDBJ databases">
        <authorList>
            <consortium name="Lawrence Berkeley National Laboratory"/>
            <person name="Steindorff A."/>
            <person name="Hensen N."/>
            <person name="Bonometti L."/>
            <person name="Westerberg I."/>
            <person name="Brannstrom I.O."/>
            <person name="Guillou S."/>
            <person name="Cros-Aarteil S."/>
            <person name="Calhoun S."/>
            <person name="Haridas S."/>
            <person name="Kuo A."/>
            <person name="Mondo S."/>
            <person name="Pangilinan J."/>
            <person name="Riley R."/>
            <person name="Labutti K."/>
            <person name="Andreopoulos B."/>
            <person name="Lipzen A."/>
            <person name="Chen C."/>
            <person name="Yanf M."/>
            <person name="Daum C."/>
            <person name="Ng V."/>
            <person name="Clum A."/>
            <person name="Ohm R."/>
            <person name="Martin F."/>
            <person name="Silar P."/>
            <person name="Natvig D."/>
            <person name="Lalanne C."/>
            <person name="Gautier V."/>
            <person name="Ament-Velasquez S.L."/>
            <person name="Kruys A."/>
            <person name="Hutchinson M.I."/>
            <person name="Powell A.J."/>
            <person name="Barry K."/>
            <person name="Miller A.N."/>
            <person name="Grigoriev I.V."/>
            <person name="Debuchy R."/>
            <person name="Gladieux P."/>
            <person name="Thoren M.H."/>
            <person name="Johannesson H."/>
        </authorList>
    </citation>
    <scope>NUCLEOTIDE SEQUENCE</scope>
    <source>
        <strain evidence="2">PSN243</strain>
    </source>
</reference>
<proteinExistence type="predicted"/>
<comment type="caution">
    <text evidence="2">The sequence shown here is derived from an EMBL/GenBank/DDBJ whole genome shotgun (WGS) entry which is preliminary data.</text>
</comment>
<feature type="compositionally biased region" description="Low complexity" evidence="1">
    <location>
        <begin position="568"/>
        <end position="577"/>
    </location>
</feature>
<accession>A0AAV9GLR0</accession>
<feature type="compositionally biased region" description="Basic and acidic residues" evidence="1">
    <location>
        <begin position="315"/>
        <end position="327"/>
    </location>
</feature>
<evidence type="ECO:0008006" key="4">
    <source>
        <dbReference type="Google" id="ProtNLM"/>
    </source>
</evidence>
<feature type="compositionally biased region" description="Low complexity" evidence="1">
    <location>
        <begin position="628"/>
        <end position="644"/>
    </location>
</feature>
<reference evidence="2" key="1">
    <citation type="journal article" date="2023" name="Mol. Phylogenet. Evol.">
        <title>Genome-scale phylogeny and comparative genomics of the fungal order Sordariales.</title>
        <authorList>
            <person name="Hensen N."/>
            <person name="Bonometti L."/>
            <person name="Westerberg I."/>
            <person name="Brannstrom I.O."/>
            <person name="Guillou S."/>
            <person name="Cros-Aarteil S."/>
            <person name="Calhoun S."/>
            <person name="Haridas S."/>
            <person name="Kuo A."/>
            <person name="Mondo S."/>
            <person name="Pangilinan J."/>
            <person name="Riley R."/>
            <person name="LaButti K."/>
            <person name="Andreopoulos B."/>
            <person name="Lipzen A."/>
            <person name="Chen C."/>
            <person name="Yan M."/>
            <person name="Daum C."/>
            <person name="Ng V."/>
            <person name="Clum A."/>
            <person name="Steindorff A."/>
            <person name="Ohm R.A."/>
            <person name="Martin F."/>
            <person name="Silar P."/>
            <person name="Natvig D.O."/>
            <person name="Lalanne C."/>
            <person name="Gautier V."/>
            <person name="Ament-Velasquez S.L."/>
            <person name="Kruys A."/>
            <person name="Hutchinson M.I."/>
            <person name="Powell A.J."/>
            <person name="Barry K."/>
            <person name="Miller A.N."/>
            <person name="Grigoriev I.V."/>
            <person name="Debuchy R."/>
            <person name="Gladieux P."/>
            <person name="Hiltunen Thoren M."/>
            <person name="Johannesson H."/>
        </authorList>
    </citation>
    <scope>NUCLEOTIDE SEQUENCE</scope>
    <source>
        <strain evidence="2">PSN243</strain>
    </source>
</reference>
<evidence type="ECO:0000256" key="1">
    <source>
        <dbReference type="SAM" id="MobiDB-lite"/>
    </source>
</evidence>
<feature type="compositionally biased region" description="Basic and acidic residues" evidence="1">
    <location>
        <begin position="538"/>
        <end position="550"/>
    </location>
</feature>
<feature type="compositionally biased region" description="Polar residues" evidence="1">
    <location>
        <begin position="470"/>
        <end position="480"/>
    </location>
</feature>
<dbReference type="EMBL" id="MU865937">
    <property type="protein sequence ID" value="KAK4449455.1"/>
    <property type="molecule type" value="Genomic_DNA"/>
</dbReference>
<dbReference type="Proteomes" id="UP001321760">
    <property type="component" value="Unassembled WGS sequence"/>
</dbReference>
<feature type="compositionally biased region" description="Polar residues" evidence="1">
    <location>
        <begin position="1"/>
        <end position="11"/>
    </location>
</feature>
<feature type="compositionally biased region" description="Polar residues" evidence="1">
    <location>
        <begin position="519"/>
        <end position="537"/>
    </location>
</feature>
<protein>
    <recommendedName>
        <fullName evidence="4">Stc1 domain-containing protein</fullName>
    </recommendedName>
</protein>
<gene>
    <name evidence="2" type="ORF">QBC34DRAFT_380268</name>
</gene>
<feature type="region of interest" description="Disordered" evidence="1">
    <location>
        <begin position="137"/>
        <end position="161"/>
    </location>
</feature>
<feature type="region of interest" description="Disordered" evidence="1">
    <location>
        <begin position="295"/>
        <end position="607"/>
    </location>
</feature>
<keyword evidence="3" id="KW-1185">Reference proteome</keyword>